<reference evidence="2" key="1">
    <citation type="submission" date="2019-03" db="EMBL/GenBank/DDBJ databases">
        <title>Single cell metagenomics reveals metabolic interactions within the superorganism composed of flagellate Streblomastix strix and complex community of Bacteroidetes bacteria on its surface.</title>
        <authorList>
            <person name="Treitli S.C."/>
            <person name="Kolisko M."/>
            <person name="Husnik F."/>
            <person name="Keeling P."/>
            <person name="Hampl V."/>
        </authorList>
    </citation>
    <scope>NUCLEOTIDE SEQUENCE</scope>
    <source>
        <strain evidence="2">STM</strain>
    </source>
</reference>
<accession>A0A5J4S150</accession>
<gene>
    <name evidence="2" type="ORF">EZS27_012830</name>
</gene>
<feature type="region of interest" description="Disordered" evidence="1">
    <location>
        <begin position="1"/>
        <end position="35"/>
    </location>
</feature>
<sequence>MNDEVTPGGANNNPLDSGKPEVDKKDVSQFLEDST</sequence>
<protein>
    <submittedName>
        <fullName evidence="2">Uncharacterized protein</fullName>
    </submittedName>
</protein>
<dbReference type="AlphaFoldDB" id="A0A5J4S150"/>
<evidence type="ECO:0000313" key="2">
    <source>
        <dbReference type="EMBL" id="KAA6339215.1"/>
    </source>
</evidence>
<comment type="caution">
    <text evidence="2">The sequence shown here is derived from an EMBL/GenBank/DDBJ whole genome shotgun (WGS) entry which is preliminary data.</text>
</comment>
<proteinExistence type="predicted"/>
<name>A0A5J4S150_9ZZZZ</name>
<feature type="compositionally biased region" description="Basic and acidic residues" evidence="1">
    <location>
        <begin position="18"/>
        <end position="27"/>
    </location>
</feature>
<organism evidence="2">
    <name type="scientific">termite gut metagenome</name>
    <dbReference type="NCBI Taxonomy" id="433724"/>
    <lineage>
        <taxon>unclassified sequences</taxon>
        <taxon>metagenomes</taxon>
        <taxon>organismal metagenomes</taxon>
    </lineage>
</organism>
<dbReference type="EMBL" id="SNRY01000554">
    <property type="protein sequence ID" value="KAA6339215.1"/>
    <property type="molecule type" value="Genomic_DNA"/>
</dbReference>
<evidence type="ECO:0000256" key="1">
    <source>
        <dbReference type="SAM" id="MobiDB-lite"/>
    </source>
</evidence>